<evidence type="ECO:0000313" key="3">
    <source>
        <dbReference type="Proteomes" id="UP001303373"/>
    </source>
</evidence>
<organism evidence="2 3">
    <name type="scientific">Acrodontium crateriforme</name>
    <dbReference type="NCBI Taxonomy" id="150365"/>
    <lineage>
        <taxon>Eukaryota</taxon>
        <taxon>Fungi</taxon>
        <taxon>Dikarya</taxon>
        <taxon>Ascomycota</taxon>
        <taxon>Pezizomycotina</taxon>
        <taxon>Dothideomycetes</taxon>
        <taxon>Dothideomycetidae</taxon>
        <taxon>Mycosphaerellales</taxon>
        <taxon>Teratosphaeriaceae</taxon>
        <taxon>Acrodontium</taxon>
    </lineage>
</organism>
<name>A0AAQ3M8J0_9PEZI</name>
<feature type="compositionally biased region" description="Polar residues" evidence="1">
    <location>
        <begin position="208"/>
        <end position="232"/>
    </location>
</feature>
<evidence type="ECO:0000256" key="1">
    <source>
        <dbReference type="SAM" id="MobiDB-lite"/>
    </source>
</evidence>
<gene>
    <name evidence="2" type="ORF">R9X50_00497800</name>
</gene>
<keyword evidence="3" id="KW-1185">Reference proteome</keyword>
<dbReference type="AlphaFoldDB" id="A0AAQ3M8J0"/>
<feature type="region of interest" description="Disordered" evidence="1">
    <location>
        <begin position="205"/>
        <end position="232"/>
    </location>
</feature>
<evidence type="ECO:0000313" key="2">
    <source>
        <dbReference type="EMBL" id="WPH02123.1"/>
    </source>
</evidence>
<dbReference type="Proteomes" id="UP001303373">
    <property type="component" value="Chromosome 7"/>
</dbReference>
<reference evidence="2 3" key="1">
    <citation type="submission" date="2023-11" db="EMBL/GenBank/DDBJ databases">
        <title>An acidophilic fungus is an integral part of prey digestion in a carnivorous sundew plant.</title>
        <authorList>
            <person name="Tsai I.J."/>
        </authorList>
    </citation>
    <scope>NUCLEOTIDE SEQUENCE [LARGE SCALE GENOMIC DNA]</scope>
    <source>
        <strain evidence="2">169a</strain>
    </source>
</reference>
<proteinExistence type="predicted"/>
<sequence>MSYSPLCRRLIRKLAKAKTRNNRGKSHSIFDWTAKAPFTRLQLSNTLSKSNESTSTSVNMALHVLMQINVACVNTIHDLEMLDGLTDNWNVHAQSKDLIPHSLAISLHCQFAAEESKAISDIMNDFLSEPAQTTKPMAIFAELHVRQENIMAELSGLKMLVEQLYVTFVDVVELSLAEIVLRAQRLCVRMEELKGKITVLEGYAHKPSTVQPQNTDQSPDKTQSPAPQLQTE</sequence>
<dbReference type="EMBL" id="CP138586">
    <property type="protein sequence ID" value="WPH02123.1"/>
    <property type="molecule type" value="Genomic_DNA"/>
</dbReference>
<protein>
    <submittedName>
        <fullName evidence="2">Uncharacterized protein</fullName>
    </submittedName>
</protein>
<accession>A0AAQ3M8J0</accession>